<gene>
    <name evidence="2" type="ORF">TorRG33x02_105240</name>
</gene>
<feature type="compositionally biased region" description="Basic residues" evidence="1">
    <location>
        <begin position="25"/>
        <end position="41"/>
    </location>
</feature>
<dbReference type="AlphaFoldDB" id="A0A2P5F7R7"/>
<protein>
    <submittedName>
        <fullName evidence="2">Uncharacterized protein</fullName>
    </submittedName>
</protein>
<feature type="compositionally biased region" description="Basic residues" evidence="1">
    <location>
        <begin position="70"/>
        <end position="81"/>
    </location>
</feature>
<dbReference type="Proteomes" id="UP000237000">
    <property type="component" value="Unassembled WGS sequence"/>
</dbReference>
<organism evidence="2 3">
    <name type="scientific">Trema orientale</name>
    <name type="common">Charcoal tree</name>
    <name type="synonym">Celtis orientalis</name>
    <dbReference type="NCBI Taxonomy" id="63057"/>
    <lineage>
        <taxon>Eukaryota</taxon>
        <taxon>Viridiplantae</taxon>
        <taxon>Streptophyta</taxon>
        <taxon>Embryophyta</taxon>
        <taxon>Tracheophyta</taxon>
        <taxon>Spermatophyta</taxon>
        <taxon>Magnoliopsida</taxon>
        <taxon>eudicotyledons</taxon>
        <taxon>Gunneridae</taxon>
        <taxon>Pentapetalae</taxon>
        <taxon>rosids</taxon>
        <taxon>fabids</taxon>
        <taxon>Rosales</taxon>
        <taxon>Cannabaceae</taxon>
        <taxon>Trema</taxon>
    </lineage>
</organism>
<dbReference type="InParanoid" id="A0A2P5F7R7"/>
<dbReference type="EMBL" id="JXTC01000056">
    <property type="protein sequence ID" value="PON93821.1"/>
    <property type="molecule type" value="Genomic_DNA"/>
</dbReference>
<name>A0A2P5F7R7_TREOI</name>
<reference evidence="3" key="1">
    <citation type="submission" date="2016-06" db="EMBL/GenBank/DDBJ databases">
        <title>Parallel loss of symbiosis genes in relatives of nitrogen-fixing non-legume Parasponia.</title>
        <authorList>
            <person name="Van Velzen R."/>
            <person name="Holmer R."/>
            <person name="Bu F."/>
            <person name="Rutten L."/>
            <person name="Van Zeijl A."/>
            <person name="Liu W."/>
            <person name="Santuari L."/>
            <person name="Cao Q."/>
            <person name="Sharma T."/>
            <person name="Shen D."/>
            <person name="Roswanjaya Y."/>
            <person name="Wardhani T."/>
            <person name="Kalhor M.S."/>
            <person name="Jansen J."/>
            <person name="Van den Hoogen J."/>
            <person name="Gungor B."/>
            <person name="Hartog M."/>
            <person name="Hontelez J."/>
            <person name="Verver J."/>
            <person name="Yang W.-C."/>
            <person name="Schijlen E."/>
            <person name="Repin R."/>
            <person name="Schilthuizen M."/>
            <person name="Schranz E."/>
            <person name="Heidstra R."/>
            <person name="Miyata K."/>
            <person name="Fedorova E."/>
            <person name="Kohlen W."/>
            <person name="Bisseling T."/>
            <person name="Smit S."/>
            <person name="Geurts R."/>
        </authorList>
    </citation>
    <scope>NUCLEOTIDE SEQUENCE [LARGE SCALE GENOMIC DNA]</scope>
    <source>
        <strain evidence="3">cv. RG33-2</strain>
    </source>
</reference>
<accession>A0A2P5F7R7</accession>
<keyword evidence="3" id="KW-1185">Reference proteome</keyword>
<evidence type="ECO:0000313" key="2">
    <source>
        <dbReference type="EMBL" id="PON93821.1"/>
    </source>
</evidence>
<feature type="non-terminal residue" evidence="2">
    <location>
        <position position="89"/>
    </location>
</feature>
<evidence type="ECO:0000256" key="1">
    <source>
        <dbReference type="SAM" id="MobiDB-lite"/>
    </source>
</evidence>
<proteinExistence type="predicted"/>
<sequence length="89" mass="10265">MSHRTTPVPVQSTWKRFLGMLTRRKRGTKRQRAGKVLKHRLTNQAPCSHATPPPTPTPCQALLTSPRPMRSMRKRKLGTPNKKKERDKK</sequence>
<feature type="region of interest" description="Disordered" evidence="1">
    <location>
        <begin position="25"/>
        <end position="89"/>
    </location>
</feature>
<evidence type="ECO:0000313" key="3">
    <source>
        <dbReference type="Proteomes" id="UP000237000"/>
    </source>
</evidence>
<comment type="caution">
    <text evidence="2">The sequence shown here is derived from an EMBL/GenBank/DDBJ whole genome shotgun (WGS) entry which is preliminary data.</text>
</comment>